<reference evidence="6" key="1">
    <citation type="submission" date="2014-04" db="EMBL/GenBank/DDBJ databases">
        <title>Evolutionary Origins and Diversification of the Mycorrhizal Mutualists.</title>
        <authorList>
            <consortium name="DOE Joint Genome Institute"/>
            <consortium name="Mycorrhizal Genomics Consortium"/>
            <person name="Kohler A."/>
            <person name="Kuo A."/>
            <person name="Nagy L.G."/>
            <person name="Floudas D."/>
            <person name="Copeland A."/>
            <person name="Barry K.W."/>
            <person name="Cichocki N."/>
            <person name="Veneault-Fourrey C."/>
            <person name="LaButti K."/>
            <person name="Lindquist E.A."/>
            <person name="Lipzen A."/>
            <person name="Lundell T."/>
            <person name="Morin E."/>
            <person name="Murat C."/>
            <person name="Riley R."/>
            <person name="Ohm R."/>
            <person name="Sun H."/>
            <person name="Tunlid A."/>
            <person name="Henrissat B."/>
            <person name="Grigoriev I.V."/>
            <person name="Hibbett D.S."/>
            <person name="Martin F."/>
        </authorList>
    </citation>
    <scope>NUCLEOTIDE SEQUENCE [LARGE SCALE GENOMIC DNA]</scope>
    <source>
        <strain evidence="6">FD-334 SS-4</strain>
    </source>
</reference>
<evidence type="ECO:0000313" key="6">
    <source>
        <dbReference type="Proteomes" id="UP000054270"/>
    </source>
</evidence>
<feature type="domain" description="GED" evidence="3">
    <location>
        <begin position="707"/>
        <end position="802"/>
    </location>
</feature>
<dbReference type="EMBL" id="KN817520">
    <property type="protein sequence ID" value="KJA28737.1"/>
    <property type="molecule type" value="Genomic_DNA"/>
</dbReference>
<keyword evidence="1" id="KW-0547">Nucleotide-binding</keyword>
<dbReference type="InterPro" id="IPR027417">
    <property type="entry name" value="P-loop_NTPase"/>
</dbReference>
<dbReference type="InterPro" id="IPR030381">
    <property type="entry name" value="G_DYNAMIN_dom"/>
</dbReference>
<sequence length="802" mass="89206">MPGSYVSDDPTSEPGSFATVDEDTVALGVGLSNPQLLAGSRQMLDLVDKLHNTGVNVDIDLPQIAVIGSQSAGKSSLIESISGITLPRASGTCTRCPTECRLSRKNAKWQCQVFLRFIIDPISGQPLGQARIVPFGTIIYNKSEVEDRIRRAQQAILNPNRAVQDFLKNNLEDEISDTQLSFSKNCVSIQISGPDVADLSFCDLPGLIATSSDTKGADDVKLIASLAESYIKKESCIILLTVTCETDFENQPAHGLAKIWDPQGQRTIGVLTKPDRIPAGDEAHWLHFIRNERQPLKNNWFCVKQPSTNELKANMAWAHARQAENNFFLSTAPWSDLDSIYQKYLRTENLVVRLSVILSDLISKRIPEIEGELQRSIQAARTALAALPPPPPTSPHSEVAALLQRFAADLQTHVEGIPNKKGLLQAIRPEHERFRASIRGTAPNFRPFERSYEGVRHIAPARFLIDEEGRQWDGEASDDEEEASEHAACRENYLDESGMDGGGGDILRNLNSRIYIDEVMEFAEGSLTRELPGHFPYSVQKAIIEEIIQQWKAPALDLCNRVYQFVSEHVKELVKKNFAHFGQGTLEHRVRVIMNKHIQEHMVGAQAKIAWLLALEAQPFSLNTHYFTDYRSKFIAHYRGQRQRYARPELSPAVEAFTNKRTGESAGLVTTASEAVKRLMSAFAELSVEVTPAQLQKILAEDTMEPALCIMADVRAYFQVAYKRFADTVPLAIDYELVRGVGMSGEVIATLYAHLGMNDATGHKICRDLAQESPQVADKRADLEKKLERLECAHSELLCLGA</sequence>
<dbReference type="PROSITE" id="PS51388">
    <property type="entry name" value="GED"/>
    <property type="match status" value="1"/>
</dbReference>
<dbReference type="InterPro" id="IPR045063">
    <property type="entry name" value="Dynamin_N"/>
</dbReference>
<dbReference type="InterPro" id="IPR003130">
    <property type="entry name" value="GED"/>
</dbReference>
<dbReference type="SMART" id="SM00053">
    <property type="entry name" value="DYNc"/>
    <property type="match status" value="1"/>
</dbReference>
<dbReference type="GO" id="GO:0008017">
    <property type="term" value="F:microtubule binding"/>
    <property type="evidence" value="ECO:0007669"/>
    <property type="project" value="TreeGrafter"/>
</dbReference>
<evidence type="ECO:0000313" key="5">
    <source>
        <dbReference type="EMBL" id="KJA28737.1"/>
    </source>
</evidence>
<accession>A0A0D2LLE5</accession>
<dbReference type="CDD" id="cd08771">
    <property type="entry name" value="DLP_1"/>
    <property type="match status" value="1"/>
</dbReference>
<dbReference type="InterPro" id="IPR001401">
    <property type="entry name" value="Dynamin_GTPase"/>
</dbReference>
<name>A0A0D2LLE5_HYPSF</name>
<organism evidence="5 6">
    <name type="scientific">Hypholoma sublateritium (strain FD-334 SS-4)</name>
    <dbReference type="NCBI Taxonomy" id="945553"/>
    <lineage>
        <taxon>Eukaryota</taxon>
        <taxon>Fungi</taxon>
        <taxon>Dikarya</taxon>
        <taxon>Basidiomycota</taxon>
        <taxon>Agaricomycotina</taxon>
        <taxon>Agaricomycetes</taxon>
        <taxon>Agaricomycetidae</taxon>
        <taxon>Agaricales</taxon>
        <taxon>Agaricineae</taxon>
        <taxon>Strophariaceae</taxon>
        <taxon>Hypholoma</taxon>
    </lineage>
</organism>
<dbReference type="Pfam" id="PF01031">
    <property type="entry name" value="Dynamin_M"/>
    <property type="match status" value="2"/>
</dbReference>
<dbReference type="GO" id="GO:0005525">
    <property type="term" value="F:GTP binding"/>
    <property type="evidence" value="ECO:0007669"/>
    <property type="project" value="InterPro"/>
</dbReference>
<dbReference type="InterPro" id="IPR000375">
    <property type="entry name" value="Dynamin_stalk"/>
</dbReference>
<dbReference type="GO" id="GO:0016020">
    <property type="term" value="C:membrane"/>
    <property type="evidence" value="ECO:0007669"/>
    <property type="project" value="TreeGrafter"/>
</dbReference>
<evidence type="ECO:0000259" key="4">
    <source>
        <dbReference type="PROSITE" id="PS51718"/>
    </source>
</evidence>
<gene>
    <name evidence="5" type="ORF">HYPSUDRAFT_128307</name>
</gene>
<dbReference type="GO" id="GO:0000266">
    <property type="term" value="P:mitochondrial fission"/>
    <property type="evidence" value="ECO:0007669"/>
    <property type="project" value="TreeGrafter"/>
</dbReference>
<dbReference type="GO" id="GO:0005739">
    <property type="term" value="C:mitochondrion"/>
    <property type="evidence" value="ECO:0007669"/>
    <property type="project" value="TreeGrafter"/>
</dbReference>
<dbReference type="GO" id="GO:0003924">
    <property type="term" value="F:GTPase activity"/>
    <property type="evidence" value="ECO:0007669"/>
    <property type="project" value="InterPro"/>
</dbReference>
<dbReference type="PANTHER" id="PTHR11566">
    <property type="entry name" value="DYNAMIN"/>
    <property type="match status" value="1"/>
</dbReference>
<dbReference type="GO" id="GO:0005874">
    <property type="term" value="C:microtubule"/>
    <property type="evidence" value="ECO:0007669"/>
    <property type="project" value="TreeGrafter"/>
</dbReference>
<dbReference type="PRINTS" id="PR00195">
    <property type="entry name" value="DYNAMIN"/>
</dbReference>
<dbReference type="Pfam" id="PF02212">
    <property type="entry name" value="GED"/>
    <property type="match status" value="1"/>
</dbReference>
<dbReference type="GO" id="GO:0048312">
    <property type="term" value="P:intracellular distribution of mitochondria"/>
    <property type="evidence" value="ECO:0007669"/>
    <property type="project" value="TreeGrafter"/>
</dbReference>
<dbReference type="InterPro" id="IPR020850">
    <property type="entry name" value="GED_dom"/>
</dbReference>
<dbReference type="PROSITE" id="PS51718">
    <property type="entry name" value="G_DYNAMIN_2"/>
    <property type="match status" value="1"/>
</dbReference>
<dbReference type="AlphaFoldDB" id="A0A0D2LLE5"/>
<keyword evidence="2" id="KW-0342">GTP-binding</keyword>
<evidence type="ECO:0000259" key="3">
    <source>
        <dbReference type="PROSITE" id="PS51388"/>
    </source>
</evidence>
<evidence type="ECO:0008006" key="7">
    <source>
        <dbReference type="Google" id="ProtNLM"/>
    </source>
</evidence>
<dbReference type="SUPFAM" id="SSF52540">
    <property type="entry name" value="P-loop containing nucleoside triphosphate hydrolases"/>
    <property type="match status" value="1"/>
</dbReference>
<dbReference type="Pfam" id="PF00350">
    <property type="entry name" value="Dynamin_N"/>
    <property type="match status" value="1"/>
</dbReference>
<evidence type="ECO:0000256" key="1">
    <source>
        <dbReference type="ARBA" id="ARBA00022741"/>
    </source>
</evidence>
<proteinExistence type="predicted"/>
<feature type="domain" description="Dynamin-type G" evidence="4">
    <location>
        <begin position="58"/>
        <end position="367"/>
    </location>
</feature>
<dbReference type="Gene3D" id="3.40.50.300">
    <property type="entry name" value="P-loop containing nucleotide triphosphate hydrolases"/>
    <property type="match status" value="1"/>
</dbReference>
<keyword evidence="6" id="KW-1185">Reference proteome</keyword>
<dbReference type="GO" id="GO:0016559">
    <property type="term" value="P:peroxisome fission"/>
    <property type="evidence" value="ECO:0007669"/>
    <property type="project" value="TreeGrafter"/>
</dbReference>
<dbReference type="GO" id="GO:0006897">
    <property type="term" value="P:endocytosis"/>
    <property type="evidence" value="ECO:0007669"/>
    <property type="project" value="TreeGrafter"/>
</dbReference>
<evidence type="ECO:0000256" key="2">
    <source>
        <dbReference type="ARBA" id="ARBA00023134"/>
    </source>
</evidence>
<dbReference type="OMA" id="QRIQLIM"/>
<dbReference type="Gene3D" id="1.20.120.1240">
    <property type="entry name" value="Dynamin, middle domain"/>
    <property type="match status" value="1"/>
</dbReference>
<protein>
    <recommendedName>
        <fullName evidence="7">GED domain-containing protein</fullName>
    </recommendedName>
</protein>
<dbReference type="OrthoDB" id="5061070at2759"/>
<dbReference type="PANTHER" id="PTHR11566:SF21">
    <property type="entry name" value="DYNAMIN RELATED PROTEIN 1, ISOFORM A"/>
    <property type="match status" value="1"/>
</dbReference>
<dbReference type="STRING" id="945553.A0A0D2LLE5"/>
<dbReference type="InterPro" id="IPR022812">
    <property type="entry name" value="Dynamin"/>
</dbReference>
<dbReference type="Proteomes" id="UP000054270">
    <property type="component" value="Unassembled WGS sequence"/>
</dbReference>